<dbReference type="SUPFAM" id="SSF51735">
    <property type="entry name" value="NAD(P)-binding Rossmann-fold domains"/>
    <property type="match status" value="1"/>
</dbReference>
<dbReference type="PANTHER" id="PTHR42760:SF115">
    <property type="entry name" value="3-OXOACYL-[ACYL-CARRIER-PROTEIN] REDUCTASE FABG"/>
    <property type="match status" value="1"/>
</dbReference>
<dbReference type="SMART" id="SM00822">
    <property type="entry name" value="PKS_KR"/>
    <property type="match status" value="1"/>
</dbReference>
<dbReference type="PRINTS" id="PR00080">
    <property type="entry name" value="SDRFAMILY"/>
</dbReference>
<reference evidence="4" key="1">
    <citation type="submission" date="2019-05" db="EMBL/GenBank/DDBJ databases">
        <title>Isolation, diversity and antifungal activity of Actinobacteria from wheat.</title>
        <authorList>
            <person name="Yu B."/>
        </authorList>
    </citation>
    <scope>NUCLEOTIDE SEQUENCE [LARGE SCALE GENOMIC DNA]</scope>
    <source>
        <strain evidence="4">NEAU-HEGS1-5</strain>
    </source>
</reference>
<evidence type="ECO:0000256" key="1">
    <source>
        <dbReference type="ARBA" id="ARBA00006484"/>
    </source>
</evidence>
<dbReference type="Pfam" id="PF13561">
    <property type="entry name" value="adh_short_C2"/>
    <property type="match status" value="1"/>
</dbReference>
<gene>
    <name evidence="4" type="ORF">FED44_11695</name>
</gene>
<sequence length="257" mass="26274">MPIYIEELFSLTGRVALVTGGSSGIGYAMAEALGRAGAAVVLVARREKELAEAAARLDGHGVRAATISADLGDRAAIARVCEQADGFFGGIDILVNDAANNIRRPMADLTAGDYDQTIAVNLTAPFLLGQHFGPRMAARGWGRIINIGSQQSISAFGDSGVYGAAKAAVCGLTRSQAEAWSGRGVTANTIVPGFVLTPLTAPAQAVPGRVEALAARSMTGRNGVPGDFHGVAVFLASDAASYVTGQAICVDGGFSVH</sequence>
<organism evidence="4 5">
    <name type="scientific">Microbispora triticiradicis</name>
    <dbReference type="NCBI Taxonomy" id="2200763"/>
    <lineage>
        <taxon>Bacteria</taxon>
        <taxon>Bacillati</taxon>
        <taxon>Actinomycetota</taxon>
        <taxon>Actinomycetes</taxon>
        <taxon>Streptosporangiales</taxon>
        <taxon>Streptosporangiaceae</taxon>
        <taxon>Microbispora</taxon>
    </lineage>
</organism>
<dbReference type="PRINTS" id="PR00081">
    <property type="entry name" value="GDHRDH"/>
</dbReference>
<feature type="domain" description="Ketoreductase" evidence="3">
    <location>
        <begin position="14"/>
        <end position="193"/>
    </location>
</feature>
<keyword evidence="2" id="KW-0560">Oxidoreductase</keyword>
<evidence type="ECO:0000313" key="4">
    <source>
        <dbReference type="EMBL" id="TLP60574.1"/>
    </source>
</evidence>
<dbReference type="PANTHER" id="PTHR42760">
    <property type="entry name" value="SHORT-CHAIN DEHYDROGENASES/REDUCTASES FAMILY MEMBER"/>
    <property type="match status" value="1"/>
</dbReference>
<accession>A0A5R8Z4T0</accession>
<evidence type="ECO:0000259" key="3">
    <source>
        <dbReference type="SMART" id="SM00822"/>
    </source>
</evidence>
<name>A0A5R8Z4T0_9ACTN</name>
<dbReference type="Proteomes" id="UP000309033">
    <property type="component" value="Unassembled WGS sequence"/>
</dbReference>
<dbReference type="InterPro" id="IPR036291">
    <property type="entry name" value="NAD(P)-bd_dom_sf"/>
</dbReference>
<dbReference type="PROSITE" id="PS00061">
    <property type="entry name" value="ADH_SHORT"/>
    <property type="match status" value="1"/>
</dbReference>
<comment type="caution">
    <text evidence="4">The sequence shown here is derived from an EMBL/GenBank/DDBJ whole genome shotgun (WGS) entry which is preliminary data.</text>
</comment>
<dbReference type="InterPro" id="IPR057326">
    <property type="entry name" value="KR_dom"/>
</dbReference>
<evidence type="ECO:0000313" key="5">
    <source>
        <dbReference type="Proteomes" id="UP000309033"/>
    </source>
</evidence>
<evidence type="ECO:0000256" key="2">
    <source>
        <dbReference type="ARBA" id="ARBA00023002"/>
    </source>
</evidence>
<protein>
    <submittedName>
        <fullName evidence="4">SDR family oxidoreductase</fullName>
    </submittedName>
</protein>
<dbReference type="AlphaFoldDB" id="A0A5R8Z4T0"/>
<dbReference type="InterPro" id="IPR020904">
    <property type="entry name" value="Sc_DH/Rdtase_CS"/>
</dbReference>
<dbReference type="FunFam" id="3.40.50.720:FF:000084">
    <property type="entry name" value="Short-chain dehydrogenase reductase"/>
    <property type="match status" value="1"/>
</dbReference>
<keyword evidence="5" id="KW-1185">Reference proteome</keyword>
<dbReference type="InterPro" id="IPR002347">
    <property type="entry name" value="SDR_fam"/>
</dbReference>
<comment type="similarity">
    <text evidence="1">Belongs to the short-chain dehydrogenases/reductases (SDR) family.</text>
</comment>
<dbReference type="OrthoDB" id="286404at2"/>
<dbReference type="GO" id="GO:0016616">
    <property type="term" value="F:oxidoreductase activity, acting on the CH-OH group of donors, NAD or NADP as acceptor"/>
    <property type="evidence" value="ECO:0007669"/>
    <property type="project" value="TreeGrafter"/>
</dbReference>
<dbReference type="EMBL" id="VANP01000004">
    <property type="protein sequence ID" value="TLP60574.1"/>
    <property type="molecule type" value="Genomic_DNA"/>
</dbReference>
<dbReference type="Gene3D" id="3.40.50.720">
    <property type="entry name" value="NAD(P)-binding Rossmann-like Domain"/>
    <property type="match status" value="1"/>
</dbReference>
<proteinExistence type="inferred from homology"/>